<dbReference type="Proteomes" id="UP000811246">
    <property type="component" value="Chromosome 10"/>
</dbReference>
<proteinExistence type="predicted"/>
<dbReference type="AlphaFoldDB" id="A0A922DSV5"/>
<evidence type="ECO:0000313" key="2">
    <source>
        <dbReference type="Proteomes" id="UP000811246"/>
    </source>
</evidence>
<accession>A0A922DSV5</accession>
<organism evidence="1 2">
    <name type="scientific">Carya illinoinensis</name>
    <name type="common">Pecan</name>
    <dbReference type="NCBI Taxonomy" id="32201"/>
    <lineage>
        <taxon>Eukaryota</taxon>
        <taxon>Viridiplantae</taxon>
        <taxon>Streptophyta</taxon>
        <taxon>Embryophyta</taxon>
        <taxon>Tracheophyta</taxon>
        <taxon>Spermatophyta</taxon>
        <taxon>Magnoliopsida</taxon>
        <taxon>eudicotyledons</taxon>
        <taxon>Gunneridae</taxon>
        <taxon>Pentapetalae</taxon>
        <taxon>rosids</taxon>
        <taxon>fabids</taxon>
        <taxon>Fagales</taxon>
        <taxon>Juglandaceae</taxon>
        <taxon>Carya</taxon>
    </lineage>
</organism>
<comment type="caution">
    <text evidence="1">The sequence shown here is derived from an EMBL/GenBank/DDBJ whole genome shotgun (WGS) entry which is preliminary data.</text>
</comment>
<gene>
    <name evidence="1" type="ORF">I3842_10G002900</name>
</gene>
<evidence type="ECO:0008006" key="3">
    <source>
        <dbReference type="Google" id="ProtNLM"/>
    </source>
</evidence>
<dbReference type="EMBL" id="CM031834">
    <property type="protein sequence ID" value="KAG6690205.1"/>
    <property type="molecule type" value="Genomic_DNA"/>
</dbReference>
<name>A0A922DSV5_CARIL</name>
<protein>
    <recommendedName>
        <fullName evidence="3">Reverse transcriptase zinc-binding domain-containing protein</fullName>
    </recommendedName>
</protein>
<reference evidence="1" key="1">
    <citation type="submission" date="2021-01" db="EMBL/GenBank/DDBJ databases">
        <authorList>
            <person name="Lovell J.T."/>
            <person name="Bentley N."/>
            <person name="Bhattarai G."/>
            <person name="Jenkins J.W."/>
            <person name="Sreedasyam A."/>
            <person name="Alarcon Y."/>
            <person name="Bock C."/>
            <person name="Boston L."/>
            <person name="Carlson J."/>
            <person name="Cervantes K."/>
            <person name="Clermont K."/>
            <person name="Krom N."/>
            <person name="Kubenka K."/>
            <person name="Mamidi S."/>
            <person name="Mattison C."/>
            <person name="Monteros M."/>
            <person name="Pisani C."/>
            <person name="Plott C."/>
            <person name="Rajasekar S."/>
            <person name="Rhein H.S."/>
            <person name="Rohla C."/>
            <person name="Song M."/>
            <person name="Hilaire R.S."/>
            <person name="Shu S."/>
            <person name="Wells L."/>
            <person name="Wang X."/>
            <person name="Webber J."/>
            <person name="Heerema R.J."/>
            <person name="Klein P."/>
            <person name="Conner P."/>
            <person name="Grauke L."/>
            <person name="Grimwood J."/>
            <person name="Schmutz J."/>
            <person name="Randall J.J."/>
        </authorList>
    </citation>
    <scope>NUCLEOTIDE SEQUENCE</scope>
    <source>
        <tissue evidence="1">Leaf</tissue>
    </source>
</reference>
<evidence type="ECO:0000313" key="1">
    <source>
        <dbReference type="EMBL" id="KAG6690205.1"/>
    </source>
</evidence>
<sequence length="106" mass="12208">MCRKGGGGGGESVDHLLLHCEVARGLWNEILSQLDLGWVMPETVVAVLASWTDLRGIQQIKAIWKMIPICIIWCVWQEHNERTFEDKERSMEELKDFFFRTLCNGS</sequence>